<dbReference type="Proteomes" id="UP000789920">
    <property type="component" value="Unassembled WGS sequence"/>
</dbReference>
<sequence>MSNDLNQKETVNVLLVYLLQLQYLAIQSIENKNHDLLVKNNGNEKLSKMPKTSEKSSELPTISKHANAKKP</sequence>
<gene>
    <name evidence="1" type="ORF">RPERSI_LOCUS7639</name>
</gene>
<reference evidence="1" key="1">
    <citation type="submission" date="2021-06" db="EMBL/GenBank/DDBJ databases">
        <authorList>
            <person name="Kallberg Y."/>
            <person name="Tangrot J."/>
            <person name="Rosling A."/>
        </authorList>
    </citation>
    <scope>NUCLEOTIDE SEQUENCE</scope>
    <source>
        <strain evidence="1">MA461A</strain>
    </source>
</reference>
<feature type="non-terminal residue" evidence="1">
    <location>
        <position position="71"/>
    </location>
</feature>
<protein>
    <submittedName>
        <fullName evidence="1">34171_t:CDS:1</fullName>
    </submittedName>
</protein>
<comment type="caution">
    <text evidence="1">The sequence shown here is derived from an EMBL/GenBank/DDBJ whole genome shotgun (WGS) entry which is preliminary data.</text>
</comment>
<organism evidence="1 2">
    <name type="scientific">Racocetra persica</name>
    <dbReference type="NCBI Taxonomy" id="160502"/>
    <lineage>
        <taxon>Eukaryota</taxon>
        <taxon>Fungi</taxon>
        <taxon>Fungi incertae sedis</taxon>
        <taxon>Mucoromycota</taxon>
        <taxon>Glomeromycotina</taxon>
        <taxon>Glomeromycetes</taxon>
        <taxon>Diversisporales</taxon>
        <taxon>Gigasporaceae</taxon>
        <taxon>Racocetra</taxon>
    </lineage>
</organism>
<proteinExistence type="predicted"/>
<dbReference type="EMBL" id="CAJVQC010013140">
    <property type="protein sequence ID" value="CAG8645258.1"/>
    <property type="molecule type" value="Genomic_DNA"/>
</dbReference>
<keyword evidence="2" id="KW-1185">Reference proteome</keyword>
<evidence type="ECO:0000313" key="1">
    <source>
        <dbReference type="EMBL" id="CAG8645258.1"/>
    </source>
</evidence>
<evidence type="ECO:0000313" key="2">
    <source>
        <dbReference type="Proteomes" id="UP000789920"/>
    </source>
</evidence>
<accession>A0ACA9NDP7</accession>
<name>A0ACA9NDP7_9GLOM</name>